<feature type="domain" description="TaqI-like C-terminal specificity" evidence="9">
    <location>
        <begin position="763"/>
        <end position="884"/>
    </location>
</feature>
<dbReference type="RefSeq" id="WP_220641575.1">
    <property type="nucleotide sequence ID" value="NZ_CP080429.1"/>
</dbReference>
<dbReference type="PROSITE" id="PS00092">
    <property type="entry name" value="N6_MTASE"/>
    <property type="match status" value="1"/>
</dbReference>
<evidence type="ECO:0000259" key="8">
    <source>
        <dbReference type="Pfam" id="PF07669"/>
    </source>
</evidence>
<evidence type="ECO:0000256" key="5">
    <source>
        <dbReference type="ARBA" id="ARBA00022747"/>
    </source>
</evidence>
<dbReference type="InterPro" id="IPR023135">
    <property type="entry name" value="N6_DNA_MeTrfase_TaqI_C"/>
</dbReference>
<organism evidence="10 11">
    <name type="scientific">Flavobacterium litorale</name>
    <dbReference type="NCBI Taxonomy" id="2856519"/>
    <lineage>
        <taxon>Bacteria</taxon>
        <taxon>Pseudomonadati</taxon>
        <taxon>Bacteroidota</taxon>
        <taxon>Flavobacteriia</taxon>
        <taxon>Flavobacteriales</taxon>
        <taxon>Flavobacteriaceae</taxon>
        <taxon>Flavobacterium</taxon>
    </lineage>
</organism>
<dbReference type="PRINTS" id="PR00507">
    <property type="entry name" value="N12N6MTFRASE"/>
</dbReference>
<dbReference type="GO" id="GO:0032259">
    <property type="term" value="P:methylation"/>
    <property type="evidence" value="ECO:0007669"/>
    <property type="project" value="UniProtKB-KW"/>
</dbReference>
<keyword evidence="4" id="KW-0949">S-adenosyl-L-methionine</keyword>
<proteinExistence type="predicted"/>
<evidence type="ECO:0000256" key="7">
    <source>
        <dbReference type="ARBA" id="ARBA00047942"/>
    </source>
</evidence>
<feature type="domain" description="Type II methyltransferase M.TaqI-like" evidence="8">
    <location>
        <begin position="482"/>
        <end position="643"/>
    </location>
</feature>
<evidence type="ECO:0000256" key="4">
    <source>
        <dbReference type="ARBA" id="ARBA00022691"/>
    </source>
</evidence>
<evidence type="ECO:0000256" key="6">
    <source>
        <dbReference type="ARBA" id="ARBA00023125"/>
    </source>
</evidence>
<evidence type="ECO:0000313" key="10">
    <source>
        <dbReference type="EMBL" id="QYJ69240.1"/>
    </source>
</evidence>
<evidence type="ECO:0000256" key="3">
    <source>
        <dbReference type="ARBA" id="ARBA00022679"/>
    </source>
</evidence>
<dbReference type="Gene3D" id="3.90.220.10">
    <property type="entry name" value="Adenine-n6-DNA-methyltransferase Taqi, Chain A, domain 2"/>
    <property type="match status" value="1"/>
</dbReference>
<dbReference type="Gene3D" id="3.40.50.150">
    <property type="entry name" value="Vaccinia Virus protein VP39"/>
    <property type="match status" value="1"/>
</dbReference>
<keyword evidence="6" id="KW-0238">DNA-binding</keyword>
<protein>
    <recommendedName>
        <fullName evidence="1">site-specific DNA-methyltransferase (adenine-specific)</fullName>
        <ecNumber evidence="1">2.1.1.72</ecNumber>
    </recommendedName>
</protein>
<dbReference type="PANTHER" id="PTHR33841">
    <property type="entry name" value="DNA METHYLTRANSFERASE YEEA-RELATED"/>
    <property type="match status" value="1"/>
</dbReference>
<dbReference type="Pfam" id="PF12950">
    <property type="entry name" value="TaqI_C"/>
    <property type="match status" value="1"/>
</dbReference>
<keyword evidence="2 10" id="KW-0489">Methyltransferase</keyword>
<evidence type="ECO:0000259" key="9">
    <source>
        <dbReference type="Pfam" id="PF12950"/>
    </source>
</evidence>
<dbReference type="InterPro" id="IPR050953">
    <property type="entry name" value="N4_N6_ade-DNA_methylase"/>
</dbReference>
<evidence type="ECO:0000256" key="1">
    <source>
        <dbReference type="ARBA" id="ARBA00011900"/>
    </source>
</evidence>
<comment type="catalytic activity">
    <reaction evidence="7">
        <text>a 2'-deoxyadenosine in DNA + S-adenosyl-L-methionine = an N(6)-methyl-2'-deoxyadenosine in DNA + S-adenosyl-L-homocysteine + H(+)</text>
        <dbReference type="Rhea" id="RHEA:15197"/>
        <dbReference type="Rhea" id="RHEA-COMP:12418"/>
        <dbReference type="Rhea" id="RHEA-COMP:12419"/>
        <dbReference type="ChEBI" id="CHEBI:15378"/>
        <dbReference type="ChEBI" id="CHEBI:57856"/>
        <dbReference type="ChEBI" id="CHEBI:59789"/>
        <dbReference type="ChEBI" id="CHEBI:90615"/>
        <dbReference type="ChEBI" id="CHEBI:90616"/>
        <dbReference type="EC" id="2.1.1.72"/>
    </reaction>
</comment>
<sequence>MPLFQNAVLTKYKNTQNKATIATQWARYQKHFFSPVIQQNIKNSKEEQYQGEFLIDLFVKILGYTKNPQPDFNLTTEYKNVKDSKKADGAILINNKVTAVIELKGTDTIDLGKVETQAFGYKNNQPDCVYVITANFEKLRFYIDNAVEHIEFNLFALTEQEFKLLYLCLAYENLSKGLPKQIKSESVAEEDKITKELYKDYSVFKTKLHHNLVACNPQYTPLELFKKSQKLLDRFLFLFFAEDRQLLPPNSVRLILNQWQQLQELDAYAPLYSRFKKYFGYLNTGFKGKQHDIYAYNGGLFKPDAVLDAIVIDDDLLYEHTLKLAGYDFASEIDVNILGHIFENSLNELEEVKAQLEGEVIDRTKTKRKKDGVFYTPKYITKYIVDNTVGKLCTEKKVALDISDATYQPAKQRSRKRLTALQEYREWLLQLTICDPACGSGAFLNQALDFLIGEHRYIDELSARYNKDTFVLSDVENSILENNLFGVDINEESVEIAKLSLWLRTARPKRKLNNLSNNIKCGNSLIDDPEVAGDKAFNWQHEFPHIFKRGGFDVVIGNPPYVFARDNFKQEEKDFCVKEYVSAKYQINTYLLFIEKSVKILKSRGVYGLIIPNAWLMVYSGEGLRKYLLDNCKLNQIINLKGYSFESANVETVILLAENQTITNPNSLDVYLNDGTEFYLSHTKNQLEFKNNEGFEFKVFLDDESDNINLKLGRKTLLLDYLVDIKAGLKAYEKSKGDPKQSAEDVKNRVYDYEYKFDENTHKYLDGKNVSRYFTNWTGSYLRYGKHLAAPRAINLFDGKKIIVREITGNFPKCIISTYTEDFYLYNMSNIAILEKPDTNISLKYILSILNSKLISYYFLKNTAKSVRKLFPKIILNDLRKFPIKKISVIDQQPFIEKADQMLTLNKELQEVSGKFQRSLQRKFELEKLPKKLQDWYELTYTDFVKELRKKKIKLSLRQEAEWEDYFTAEQQKAVALKTQIGTTDAEIDQMVYALYGLTPDEIAIVEAV</sequence>
<dbReference type="InterPro" id="IPR029063">
    <property type="entry name" value="SAM-dependent_MTases_sf"/>
</dbReference>
<reference evidence="10 11" key="1">
    <citation type="submission" date="2021-07" db="EMBL/GenBank/DDBJ databases">
        <title>Flavobacterium WSW3-B6 sp.nov, isolated from seaweed.</title>
        <authorList>
            <person name="Muhammad N."/>
            <person name="Ho H."/>
            <person name="Lee Y.-J."/>
            <person name="Nguyen T."/>
            <person name="Ho J."/>
            <person name="Kim S.-G."/>
        </authorList>
    </citation>
    <scope>NUCLEOTIDE SEQUENCE [LARGE SCALE GENOMIC DNA]</scope>
    <source>
        <strain evidence="10 11">WSW3-B6</strain>
    </source>
</reference>
<keyword evidence="5" id="KW-0680">Restriction system</keyword>
<dbReference type="EC" id="2.1.1.72" evidence="1"/>
<dbReference type="SUPFAM" id="SSF53335">
    <property type="entry name" value="S-adenosyl-L-methionine-dependent methyltransferases"/>
    <property type="match status" value="1"/>
</dbReference>
<keyword evidence="3" id="KW-0808">Transferase</keyword>
<evidence type="ECO:0000313" key="11">
    <source>
        <dbReference type="Proteomes" id="UP000825381"/>
    </source>
</evidence>
<dbReference type="InterPro" id="IPR002052">
    <property type="entry name" value="DNA_methylase_N6_adenine_CS"/>
</dbReference>
<dbReference type="PANTHER" id="PTHR33841:SF1">
    <property type="entry name" value="DNA METHYLTRANSFERASE A"/>
    <property type="match status" value="1"/>
</dbReference>
<dbReference type="InterPro" id="IPR011639">
    <property type="entry name" value="MethylTrfase_TaqI-like_dom"/>
</dbReference>
<dbReference type="EMBL" id="CP080429">
    <property type="protein sequence ID" value="QYJ69240.1"/>
    <property type="molecule type" value="Genomic_DNA"/>
</dbReference>
<dbReference type="Pfam" id="PF07669">
    <property type="entry name" value="Eco57I"/>
    <property type="match status" value="1"/>
</dbReference>
<dbReference type="GO" id="GO:0008168">
    <property type="term" value="F:methyltransferase activity"/>
    <property type="evidence" value="ECO:0007669"/>
    <property type="project" value="UniProtKB-KW"/>
</dbReference>
<accession>A0ABX8V8R2</accession>
<name>A0ABX8V8R2_9FLAO</name>
<evidence type="ECO:0000256" key="2">
    <source>
        <dbReference type="ARBA" id="ARBA00022603"/>
    </source>
</evidence>
<keyword evidence="11" id="KW-1185">Reference proteome</keyword>
<gene>
    <name evidence="10" type="ORF">K1I41_04950</name>
</gene>
<dbReference type="Proteomes" id="UP000825381">
    <property type="component" value="Chromosome"/>
</dbReference>
<dbReference type="InterPro" id="IPR025931">
    <property type="entry name" value="TaqI_C"/>
</dbReference>